<accession>V9LIS3</accession>
<dbReference type="EMBL" id="JW880789">
    <property type="protein sequence ID" value="AFP13306.1"/>
    <property type="molecule type" value="mRNA"/>
</dbReference>
<evidence type="ECO:0000256" key="1">
    <source>
        <dbReference type="SAM" id="MobiDB-lite"/>
    </source>
</evidence>
<dbReference type="AlphaFoldDB" id="V9LIS3"/>
<name>V9LIS3_CALMI</name>
<protein>
    <submittedName>
        <fullName evidence="2">Protein asteroid-like 1-like protein</fullName>
    </submittedName>
</protein>
<dbReference type="Gene3D" id="3.40.50.12700">
    <property type="match status" value="1"/>
</dbReference>
<reference evidence="2" key="1">
    <citation type="journal article" date="2014" name="Nature">
        <title>Elephant shark genome provides unique insights into gnathostome evolution.</title>
        <authorList>
            <consortium name="International Elephant Shark Genome Sequencing Consortium"/>
            <person name="Venkatesh B."/>
            <person name="Lee A.P."/>
            <person name="Ravi V."/>
            <person name="Maurya A.K."/>
            <person name="Lian M.M."/>
            <person name="Swann J.B."/>
            <person name="Ohta Y."/>
            <person name="Flajnik M.F."/>
            <person name="Sutoh Y."/>
            <person name="Kasahara M."/>
            <person name="Hoon S."/>
            <person name="Gangu V."/>
            <person name="Roy S.W."/>
            <person name="Irimia M."/>
            <person name="Korzh V."/>
            <person name="Kondrychyn I."/>
            <person name="Lim Z.W."/>
            <person name="Tay B.H."/>
            <person name="Tohari S."/>
            <person name="Kong K.W."/>
            <person name="Ho S."/>
            <person name="Lorente-Galdos B."/>
            <person name="Quilez J."/>
            <person name="Marques-Bonet T."/>
            <person name="Raney B.J."/>
            <person name="Ingham P.W."/>
            <person name="Tay A."/>
            <person name="Hillier L.W."/>
            <person name="Minx P."/>
            <person name="Boehm T."/>
            <person name="Wilson R.K."/>
            <person name="Brenner S."/>
            <person name="Warren W.C."/>
        </authorList>
    </citation>
    <scope>NUCLEOTIDE SEQUENCE</scope>
    <source>
        <tissue evidence="2">Brain</tissue>
    </source>
</reference>
<sequence>PGARVRDTSKQLGRNLESEGKEPAVVHAGTNNIGKSKKEILPRGYQEQGVKLKNRTSKVVISGLLPKPRANWPRDKQIREVNVWLKQWCEKEWFHSIGHWHQYLDRNELYC</sequence>
<proteinExistence type="evidence at transcript level"/>
<dbReference type="SUPFAM" id="SSF52266">
    <property type="entry name" value="SGNH hydrolase"/>
    <property type="match status" value="1"/>
</dbReference>
<feature type="region of interest" description="Disordered" evidence="1">
    <location>
        <begin position="1"/>
        <end position="22"/>
    </location>
</feature>
<organism evidence="2">
    <name type="scientific">Callorhinchus milii</name>
    <name type="common">Ghost shark</name>
    <dbReference type="NCBI Taxonomy" id="7868"/>
    <lineage>
        <taxon>Eukaryota</taxon>
        <taxon>Metazoa</taxon>
        <taxon>Chordata</taxon>
        <taxon>Craniata</taxon>
        <taxon>Vertebrata</taxon>
        <taxon>Chondrichthyes</taxon>
        <taxon>Holocephali</taxon>
        <taxon>Chimaeriformes</taxon>
        <taxon>Callorhinchidae</taxon>
        <taxon>Callorhinchus</taxon>
    </lineage>
</organism>
<feature type="non-terminal residue" evidence="2">
    <location>
        <position position="1"/>
    </location>
</feature>
<evidence type="ECO:0000313" key="2">
    <source>
        <dbReference type="EMBL" id="AFP13306.1"/>
    </source>
</evidence>